<accession>A0A3L7AME3</accession>
<comment type="caution">
    <text evidence="1">The sequence shown here is derived from an EMBL/GenBank/DDBJ whole genome shotgun (WGS) entry which is preliminary data.</text>
</comment>
<dbReference type="Proteomes" id="UP000269438">
    <property type="component" value="Unassembled WGS sequence"/>
</dbReference>
<sequence length="157" mass="17565">MDESSAFNDLGRALYRLLSAGDTRAEYSLSLIRGTGYSVIRVFTPNGEFERGGERYATVSSSIDLVTAARNLRAACYREGAGTWFSAVFTVTSQGTATAEYNYDEEPDWDAPIDAAMYANDQDKFPRDESAQPDWLKQKIAEGRAQIIAQKNRTRRR</sequence>
<evidence type="ECO:0000313" key="2">
    <source>
        <dbReference type="EMBL" id="RLP84566.1"/>
    </source>
</evidence>
<evidence type="ECO:0000313" key="3">
    <source>
        <dbReference type="Proteomes" id="UP000269438"/>
    </source>
</evidence>
<dbReference type="SUPFAM" id="SSF160424">
    <property type="entry name" value="BH3703-like"/>
    <property type="match status" value="1"/>
</dbReference>
<gene>
    <name evidence="2" type="ORF">D9V34_00775</name>
    <name evidence="1" type="ORF">D9V34_13070</name>
</gene>
<proteinExistence type="predicted"/>
<dbReference type="InterPro" id="IPR036170">
    <property type="entry name" value="YezG-like_sf"/>
</dbReference>
<reference evidence="1 3" key="1">
    <citation type="submission" date="2018-10" db="EMBL/GenBank/DDBJ databases">
        <authorList>
            <person name="Li J."/>
        </authorList>
    </citation>
    <scope>NUCLEOTIDE SEQUENCE [LARGE SCALE GENOMIC DNA]</scope>
    <source>
        <strain evidence="1 3">JCM 11654</strain>
    </source>
</reference>
<dbReference type="OrthoDB" id="6957847at2"/>
<keyword evidence="3" id="KW-1185">Reference proteome</keyword>
<dbReference type="RefSeq" id="WP_121687051.1">
    <property type="nucleotide sequence ID" value="NZ_RCUY01000001.1"/>
</dbReference>
<protein>
    <submittedName>
        <fullName evidence="1">Uncharacterized protein</fullName>
    </submittedName>
</protein>
<dbReference type="EMBL" id="RCUY01000001">
    <property type="protein sequence ID" value="RLP84566.1"/>
    <property type="molecule type" value="Genomic_DNA"/>
</dbReference>
<dbReference type="AlphaFoldDB" id="A0A3L7AME3"/>
<dbReference type="EMBL" id="RCUY01000011">
    <property type="protein sequence ID" value="RLP80781.1"/>
    <property type="molecule type" value="Genomic_DNA"/>
</dbReference>
<organism evidence="1 3">
    <name type="scientific">Mycetocola lacteus</name>
    <dbReference type="NCBI Taxonomy" id="76637"/>
    <lineage>
        <taxon>Bacteria</taxon>
        <taxon>Bacillati</taxon>
        <taxon>Actinomycetota</taxon>
        <taxon>Actinomycetes</taxon>
        <taxon>Micrococcales</taxon>
        <taxon>Microbacteriaceae</taxon>
        <taxon>Mycetocola</taxon>
    </lineage>
</organism>
<name>A0A3L7AME3_9MICO</name>
<evidence type="ECO:0000313" key="1">
    <source>
        <dbReference type="EMBL" id="RLP80781.1"/>
    </source>
</evidence>